<name>A0A1R2B5I7_9CILI</name>
<evidence type="ECO:0000313" key="2">
    <source>
        <dbReference type="Proteomes" id="UP000187209"/>
    </source>
</evidence>
<reference evidence="1 2" key="1">
    <citation type="submission" date="2016-11" db="EMBL/GenBank/DDBJ databases">
        <title>The macronuclear genome of Stentor coeruleus: a giant cell with tiny introns.</title>
        <authorList>
            <person name="Slabodnick M."/>
            <person name="Ruby J.G."/>
            <person name="Reiff S.B."/>
            <person name="Swart E.C."/>
            <person name="Gosai S."/>
            <person name="Prabakaran S."/>
            <person name="Witkowska E."/>
            <person name="Larue G.E."/>
            <person name="Fisher S."/>
            <person name="Freeman R.M."/>
            <person name="Gunawardena J."/>
            <person name="Chu W."/>
            <person name="Stover N.A."/>
            <person name="Gregory B.D."/>
            <person name="Nowacki M."/>
            <person name="Derisi J."/>
            <person name="Roy S.W."/>
            <person name="Marshall W.F."/>
            <person name="Sood P."/>
        </authorList>
    </citation>
    <scope>NUCLEOTIDE SEQUENCE [LARGE SCALE GENOMIC DNA]</scope>
    <source>
        <strain evidence="1">WM001</strain>
    </source>
</reference>
<gene>
    <name evidence="1" type="ORF">SteCoe_29586</name>
</gene>
<keyword evidence="2" id="KW-1185">Reference proteome</keyword>
<dbReference type="Proteomes" id="UP000187209">
    <property type="component" value="Unassembled WGS sequence"/>
</dbReference>
<protein>
    <submittedName>
        <fullName evidence="1">Uncharacterized protein</fullName>
    </submittedName>
</protein>
<organism evidence="1 2">
    <name type="scientific">Stentor coeruleus</name>
    <dbReference type="NCBI Taxonomy" id="5963"/>
    <lineage>
        <taxon>Eukaryota</taxon>
        <taxon>Sar</taxon>
        <taxon>Alveolata</taxon>
        <taxon>Ciliophora</taxon>
        <taxon>Postciliodesmatophora</taxon>
        <taxon>Heterotrichea</taxon>
        <taxon>Heterotrichida</taxon>
        <taxon>Stentoridae</taxon>
        <taxon>Stentor</taxon>
    </lineage>
</organism>
<sequence>MFAYNDIQSLSSLQNLDTPALKADKLIDDEILIPLMSLNRSISISDIEKIYTNKIQNILEIVNPDLKPLSSSFWSRSLEDSVVTEEVLATLILKFLLGLESSVKLGEILKDFKSSRLKSLTDILKRIIASNELKSFNISGFLLFTDFKYRFTEYMKDLCQLNEDDFKHTLVTDLRGVILVEKQHFEWYKVDGFTSYNRKRYIKLFNTGYPEMDKAATFYILLDEFPHYFRRISCLTWEDSRNCSTPETTINDIQIVKQGIFLKYNFLNGDINILIKGLVFFY</sequence>
<comment type="caution">
    <text evidence="1">The sequence shown here is derived from an EMBL/GenBank/DDBJ whole genome shotgun (WGS) entry which is preliminary data.</text>
</comment>
<evidence type="ECO:0000313" key="1">
    <source>
        <dbReference type="EMBL" id="OMJ72054.1"/>
    </source>
</evidence>
<proteinExistence type="predicted"/>
<dbReference type="AlphaFoldDB" id="A0A1R2B5I7"/>
<dbReference type="EMBL" id="MPUH01000934">
    <property type="protein sequence ID" value="OMJ72054.1"/>
    <property type="molecule type" value="Genomic_DNA"/>
</dbReference>
<accession>A0A1R2B5I7</accession>